<evidence type="ECO:0000256" key="1">
    <source>
        <dbReference type="SAM" id="SignalP"/>
    </source>
</evidence>
<dbReference type="Proteomes" id="UP001208570">
    <property type="component" value="Unassembled WGS sequence"/>
</dbReference>
<proteinExistence type="predicted"/>
<sequence>MKTNFYLIITIWLVVNIADNAAGQQRRVSDVWRGFTQNVRTIVQRTVSCKEMFEECRGVPWQRCCGDMICYRETELEIYDPFDKGYCVECIDHGQICQRDGQCCSPLTCIKEKRYHVNGLCQPKLPSGESCVENDDCSSNNCMKKFFLNLAGSCQ</sequence>
<keyword evidence="1" id="KW-0732">Signal</keyword>
<keyword evidence="3" id="KW-1185">Reference proteome</keyword>
<feature type="signal peptide" evidence="1">
    <location>
        <begin position="1"/>
        <end position="23"/>
    </location>
</feature>
<dbReference type="AlphaFoldDB" id="A0AAD9JU07"/>
<dbReference type="EMBL" id="JAODUP010000155">
    <property type="protein sequence ID" value="KAK2159273.1"/>
    <property type="molecule type" value="Genomic_DNA"/>
</dbReference>
<accession>A0AAD9JU07</accession>
<evidence type="ECO:0000313" key="3">
    <source>
        <dbReference type="Proteomes" id="UP001208570"/>
    </source>
</evidence>
<gene>
    <name evidence="2" type="ORF">LSH36_155g01057</name>
</gene>
<organism evidence="2 3">
    <name type="scientific">Paralvinella palmiformis</name>
    <dbReference type="NCBI Taxonomy" id="53620"/>
    <lineage>
        <taxon>Eukaryota</taxon>
        <taxon>Metazoa</taxon>
        <taxon>Spiralia</taxon>
        <taxon>Lophotrochozoa</taxon>
        <taxon>Annelida</taxon>
        <taxon>Polychaeta</taxon>
        <taxon>Sedentaria</taxon>
        <taxon>Canalipalpata</taxon>
        <taxon>Terebellida</taxon>
        <taxon>Terebelliformia</taxon>
        <taxon>Alvinellidae</taxon>
        <taxon>Paralvinella</taxon>
    </lineage>
</organism>
<comment type="caution">
    <text evidence="2">The sequence shown here is derived from an EMBL/GenBank/DDBJ whole genome shotgun (WGS) entry which is preliminary data.</text>
</comment>
<protein>
    <submittedName>
        <fullName evidence="2">Uncharacterized protein</fullName>
    </submittedName>
</protein>
<evidence type="ECO:0000313" key="2">
    <source>
        <dbReference type="EMBL" id="KAK2159273.1"/>
    </source>
</evidence>
<name>A0AAD9JU07_9ANNE</name>
<reference evidence="2" key="1">
    <citation type="journal article" date="2023" name="Mol. Biol. Evol.">
        <title>Third-Generation Sequencing Reveals the Adaptive Role of the Epigenome in Three Deep-Sea Polychaetes.</title>
        <authorList>
            <person name="Perez M."/>
            <person name="Aroh O."/>
            <person name="Sun Y."/>
            <person name="Lan Y."/>
            <person name="Juniper S.K."/>
            <person name="Young C.R."/>
            <person name="Angers B."/>
            <person name="Qian P.Y."/>
        </authorList>
    </citation>
    <scope>NUCLEOTIDE SEQUENCE</scope>
    <source>
        <strain evidence="2">P08H-3</strain>
    </source>
</reference>
<feature type="chain" id="PRO_5042038883" evidence="1">
    <location>
        <begin position="24"/>
        <end position="155"/>
    </location>
</feature>